<evidence type="ECO:0000256" key="1">
    <source>
        <dbReference type="ARBA" id="ARBA00017146"/>
    </source>
</evidence>
<dbReference type="InterPro" id="IPR047057">
    <property type="entry name" value="MerR_fam"/>
</dbReference>
<dbReference type="InterPro" id="IPR011794">
    <property type="entry name" value="MerR"/>
</dbReference>
<dbReference type="EMBL" id="JACOGG010000009">
    <property type="protein sequence ID" value="MBC3935667.1"/>
    <property type="molecule type" value="Genomic_DNA"/>
</dbReference>
<name>A0A923I385_9BURK</name>
<gene>
    <name evidence="9" type="ORF">H8K47_09880</name>
</gene>
<evidence type="ECO:0000256" key="4">
    <source>
        <dbReference type="ARBA" id="ARBA00023015"/>
    </source>
</evidence>
<dbReference type="SMART" id="SM00422">
    <property type="entry name" value="HTH_MERR"/>
    <property type="match status" value="1"/>
</dbReference>
<dbReference type="AlphaFoldDB" id="A0A923I385"/>
<feature type="domain" description="HTH merR-type" evidence="8">
    <location>
        <begin position="12"/>
        <end position="80"/>
    </location>
</feature>
<dbReference type="PANTHER" id="PTHR30204:SF94">
    <property type="entry name" value="HEAVY METAL-DEPENDENT TRANSCRIPTIONAL REGULATOR HI_0293-RELATED"/>
    <property type="match status" value="1"/>
</dbReference>
<dbReference type="Gene3D" id="1.10.1660.10">
    <property type="match status" value="1"/>
</dbReference>
<dbReference type="GO" id="GO:0045340">
    <property type="term" value="F:mercury ion binding"/>
    <property type="evidence" value="ECO:0007669"/>
    <property type="project" value="InterPro"/>
</dbReference>
<keyword evidence="4" id="KW-0805">Transcription regulation</keyword>
<keyword evidence="10" id="KW-1185">Reference proteome</keyword>
<dbReference type="PROSITE" id="PS50937">
    <property type="entry name" value="HTH_MERR_2"/>
    <property type="match status" value="1"/>
</dbReference>
<evidence type="ECO:0000256" key="6">
    <source>
        <dbReference type="ARBA" id="ARBA00023163"/>
    </source>
</evidence>
<accession>A0A923I385</accession>
<dbReference type="SUPFAM" id="SSF46955">
    <property type="entry name" value="Putative DNA-binding domain"/>
    <property type="match status" value="1"/>
</dbReference>
<comment type="caution">
    <text evidence="9">The sequence shown here is derived from an EMBL/GenBank/DDBJ whole genome shotgun (WGS) entry which is preliminary data.</text>
</comment>
<comment type="function">
    <text evidence="7">Mediates the mercuric-dependent induction of mercury resistance operon. In the absence of mercury MerR represses transcription by binding tightly to the mer operator region; when mercury is present the dimeric complex binds a single ion and becomes a potent transcriptional activator, while remaining bound to the mer site.</text>
</comment>
<organism evidence="9 10">
    <name type="scientific">Undibacterium rugosum</name>
    <dbReference type="NCBI Taxonomy" id="2762291"/>
    <lineage>
        <taxon>Bacteria</taxon>
        <taxon>Pseudomonadati</taxon>
        <taxon>Pseudomonadota</taxon>
        <taxon>Betaproteobacteria</taxon>
        <taxon>Burkholderiales</taxon>
        <taxon>Oxalobacteraceae</taxon>
        <taxon>Undibacterium</taxon>
    </lineage>
</organism>
<dbReference type="Proteomes" id="UP000612361">
    <property type="component" value="Unassembled WGS sequence"/>
</dbReference>
<dbReference type="Pfam" id="PF13411">
    <property type="entry name" value="MerR_1"/>
    <property type="match status" value="1"/>
</dbReference>
<evidence type="ECO:0000256" key="7">
    <source>
        <dbReference type="ARBA" id="ARBA00024874"/>
    </source>
</evidence>
<keyword evidence="3" id="KW-0476">Mercury</keyword>
<sequence length="143" mass="15889">MSAKSAKSDQDQLTIGQLARAAGVGVETIRYYQRRTLLPVPQTSSGFRTYSSALAERIRFIKRAQELGFSLDEIGHLLMLEECNDKSAIRDIAQDRLMQVRSKLADLRQMESMLSQLIHACATASQQAQCPIIEALAHPSPDN</sequence>
<keyword evidence="5" id="KW-0238">DNA-binding</keyword>
<dbReference type="GO" id="GO:0003700">
    <property type="term" value="F:DNA-binding transcription factor activity"/>
    <property type="evidence" value="ECO:0007669"/>
    <property type="project" value="InterPro"/>
</dbReference>
<evidence type="ECO:0000313" key="9">
    <source>
        <dbReference type="EMBL" id="MBC3935667.1"/>
    </source>
</evidence>
<dbReference type="GO" id="GO:0003677">
    <property type="term" value="F:DNA binding"/>
    <property type="evidence" value="ECO:0007669"/>
    <property type="project" value="UniProtKB-KW"/>
</dbReference>
<dbReference type="PRINTS" id="PR00040">
    <property type="entry name" value="HTHMERR"/>
</dbReference>
<dbReference type="InterPro" id="IPR009061">
    <property type="entry name" value="DNA-bd_dom_put_sf"/>
</dbReference>
<evidence type="ECO:0000256" key="2">
    <source>
        <dbReference type="ARBA" id="ARBA00022466"/>
    </source>
</evidence>
<evidence type="ECO:0000256" key="3">
    <source>
        <dbReference type="ARBA" id="ARBA00022914"/>
    </source>
</evidence>
<reference evidence="9" key="1">
    <citation type="submission" date="2020-08" db="EMBL/GenBank/DDBJ databases">
        <title>Novel species isolated from subtropical streams in China.</title>
        <authorList>
            <person name="Lu H."/>
        </authorList>
    </citation>
    <scope>NUCLEOTIDE SEQUENCE</scope>
    <source>
        <strain evidence="9">CY7W</strain>
    </source>
</reference>
<evidence type="ECO:0000259" key="8">
    <source>
        <dbReference type="PROSITE" id="PS50937"/>
    </source>
</evidence>
<dbReference type="InterPro" id="IPR000551">
    <property type="entry name" value="MerR-type_HTH_dom"/>
</dbReference>
<proteinExistence type="predicted"/>
<keyword evidence="6" id="KW-0804">Transcription</keyword>
<dbReference type="PANTHER" id="PTHR30204">
    <property type="entry name" value="REDOX-CYCLING DRUG-SENSING TRANSCRIPTIONAL ACTIVATOR SOXR"/>
    <property type="match status" value="1"/>
</dbReference>
<evidence type="ECO:0000256" key="5">
    <source>
        <dbReference type="ARBA" id="ARBA00023125"/>
    </source>
</evidence>
<dbReference type="CDD" id="cd04783">
    <property type="entry name" value="HTH_MerR1"/>
    <property type="match status" value="1"/>
</dbReference>
<protein>
    <recommendedName>
        <fullName evidence="1">Mercuric resistance operon regulatory protein</fullName>
    </recommendedName>
</protein>
<dbReference type="RefSeq" id="WP_186881242.1">
    <property type="nucleotide sequence ID" value="NZ_JACOGG010000009.1"/>
</dbReference>
<evidence type="ECO:0000313" key="10">
    <source>
        <dbReference type="Proteomes" id="UP000612361"/>
    </source>
</evidence>
<keyword evidence="2" id="KW-0475">Mercuric resistance</keyword>
<dbReference type="GO" id="GO:0046689">
    <property type="term" value="P:response to mercury ion"/>
    <property type="evidence" value="ECO:0007669"/>
    <property type="project" value="UniProtKB-KW"/>
</dbReference>